<organism evidence="1 2">
    <name type="scientific">Mythimna loreyi</name>
    <dbReference type="NCBI Taxonomy" id="667449"/>
    <lineage>
        <taxon>Eukaryota</taxon>
        <taxon>Metazoa</taxon>
        <taxon>Ecdysozoa</taxon>
        <taxon>Arthropoda</taxon>
        <taxon>Hexapoda</taxon>
        <taxon>Insecta</taxon>
        <taxon>Pterygota</taxon>
        <taxon>Neoptera</taxon>
        <taxon>Endopterygota</taxon>
        <taxon>Lepidoptera</taxon>
        <taxon>Glossata</taxon>
        <taxon>Ditrysia</taxon>
        <taxon>Noctuoidea</taxon>
        <taxon>Noctuidae</taxon>
        <taxon>Noctuinae</taxon>
        <taxon>Hadenini</taxon>
        <taxon>Mythimna</taxon>
    </lineage>
</organism>
<dbReference type="EMBL" id="CM056786">
    <property type="protein sequence ID" value="KAJ8729700.1"/>
    <property type="molecule type" value="Genomic_DNA"/>
</dbReference>
<evidence type="ECO:0000313" key="2">
    <source>
        <dbReference type="Proteomes" id="UP001231649"/>
    </source>
</evidence>
<evidence type="ECO:0000313" key="1">
    <source>
        <dbReference type="EMBL" id="KAJ8729700.1"/>
    </source>
</evidence>
<protein>
    <submittedName>
        <fullName evidence="1">Uncharacterized protein</fullName>
    </submittedName>
</protein>
<sequence length="235" mass="25999">MAASALPPSARLDTCMCPRLYLFPYHDDIGKPSAIEVNLCQRAPNSNLKKPIVWVLGGPGSGKGVQCEKIIDKYSFSHLSTGRLLRAEMEGKTARAPFITAIMEQGDMVSNEVCLELLKEAIHKPTDTKGFLVDGYPREKAQAVAFEKVVASPSAILFFEASDETLTQRLLRRGATSGRPDDNEVAIKQRLKHYHETRQALLDQYPCKVARISAEYGVDDIFAEVEKVLDPIVHA</sequence>
<proteinExistence type="predicted"/>
<reference evidence="1" key="1">
    <citation type="submission" date="2023-03" db="EMBL/GenBank/DDBJ databases">
        <title>Chromosome-level genomes of two armyworms, Mythimna separata and Mythimna loreyi, provide insights into the biosynthesis and reception of sex pheromones.</title>
        <authorList>
            <person name="Zhao H."/>
        </authorList>
    </citation>
    <scope>NUCLEOTIDE SEQUENCE</scope>
    <source>
        <strain evidence="1">BeijingLab</strain>
    </source>
</reference>
<keyword evidence="2" id="KW-1185">Reference proteome</keyword>
<dbReference type="Proteomes" id="UP001231649">
    <property type="component" value="Chromosome 10"/>
</dbReference>
<comment type="caution">
    <text evidence="1">The sequence shown here is derived from an EMBL/GenBank/DDBJ whole genome shotgun (WGS) entry which is preliminary data.</text>
</comment>
<name>A0ACC2R0X4_9NEOP</name>
<gene>
    <name evidence="1" type="ORF">PYW08_001281</name>
</gene>
<accession>A0ACC2R0X4</accession>